<dbReference type="Gene3D" id="1.10.3460.10">
    <property type="entry name" value="Chlorophyll a/b binding protein domain"/>
    <property type="match status" value="1"/>
</dbReference>
<keyword evidence="8" id="KW-0793">Thylakoid</keyword>
<name>A0A1Y1HIA5_KLENI</name>
<dbReference type="GO" id="GO:0009535">
    <property type="term" value="C:chloroplast thylakoid membrane"/>
    <property type="evidence" value="ECO:0000318"/>
    <property type="project" value="GO_Central"/>
</dbReference>
<dbReference type="SUPFAM" id="SSF103511">
    <property type="entry name" value="Chlorophyll a-b binding protein"/>
    <property type="match status" value="1"/>
</dbReference>
<feature type="binding site" evidence="7">
    <location>
        <position position="91"/>
    </location>
    <ligand>
        <name>chlorophyll a</name>
        <dbReference type="ChEBI" id="CHEBI:58416"/>
        <label>1</label>
    </ligand>
</feature>
<feature type="binding site" evidence="7">
    <location>
        <position position="207"/>
    </location>
    <ligand>
        <name>chlorophyll a</name>
        <dbReference type="ChEBI" id="CHEBI:58416"/>
        <label>1</label>
    </ligand>
</feature>
<feature type="binding site" evidence="7">
    <location>
        <position position="202"/>
    </location>
    <ligand>
        <name>chlorophyll a</name>
        <dbReference type="ChEBI" id="CHEBI:58416"/>
        <label>1</label>
    </ligand>
</feature>
<evidence type="ECO:0000256" key="8">
    <source>
        <dbReference type="RuleBase" id="RU363080"/>
    </source>
</evidence>
<evidence type="ECO:0000256" key="7">
    <source>
        <dbReference type="PIRSR" id="PIRSR601344-1"/>
    </source>
</evidence>
<evidence type="ECO:0000313" key="10">
    <source>
        <dbReference type="Proteomes" id="UP000054558"/>
    </source>
</evidence>
<comment type="function">
    <text evidence="8">The light-harvesting complex (LHC) functions as a light receptor, it captures and delivers excitation energy to photosystems with which it is closely associated.</text>
</comment>
<accession>A0A1Y1HIA5</accession>
<dbReference type="GO" id="GO:0009522">
    <property type="term" value="C:photosystem I"/>
    <property type="evidence" value="ECO:0007669"/>
    <property type="project" value="UniProtKB-KW"/>
</dbReference>
<dbReference type="InterPro" id="IPR022796">
    <property type="entry name" value="Chloroa_b-bind"/>
</dbReference>
<feature type="binding site" description="axial binding residue" evidence="7">
    <location>
        <position position="143"/>
    </location>
    <ligand>
        <name>chlorophyll b</name>
        <dbReference type="ChEBI" id="CHEBI:61721"/>
        <label>1</label>
    </ligand>
    <ligandPart>
        <name>Mg</name>
        <dbReference type="ChEBI" id="CHEBI:25107"/>
    </ligandPart>
</feature>
<keyword evidence="2 7" id="KW-0148">Chlorophyll</keyword>
<dbReference type="Pfam" id="PF00504">
    <property type="entry name" value="Chloroa_b-bind"/>
    <property type="match status" value="1"/>
</dbReference>
<dbReference type="InterPro" id="IPR001344">
    <property type="entry name" value="Chloro_AB-bd_pln"/>
</dbReference>
<dbReference type="GO" id="GO:0009768">
    <property type="term" value="P:photosynthesis, light harvesting in photosystem I"/>
    <property type="evidence" value="ECO:0000318"/>
    <property type="project" value="GO_Central"/>
</dbReference>
<proteinExistence type="inferred from homology"/>
<gene>
    <name evidence="9" type="ORF">KFL_000090500</name>
</gene>
<dbReference type="EMBL" id="DF236958">
    <property type="protein sequence ID" value="GAQ78204.1"/>
    <property type="molecule type" value="Genomic_DNA"/>
</dbReference>
<organism evidence="9 10">
    <name type="scientific">Klebsormidium nitens</name>
    <name type="common">Green alga</name>
    <name type="synonym">Ulothrix nitens</name>
    <dbReference type="NCBI Taxonomy" id="105231"/>
    <lineage>
        <taxon>Eukaryota</taxon>
        <taxon>Viridiplantae</taxon>
        <taxon>Streptophyta</taxon>
        <taxon>Klebsormidiophyceae</taxon>
        <taxon>Klebsormidiales</taxon>
        <taxon>Klebsormidiaceae</taxon>
        <taxon>Klebsormidium</taxon>
    </lineage>
</organism>
<evidence type="ECO:0000256" key="1">
    <source>
        <dbReference type="ARBA" id="ARBA00004334"/>
    </source>
</evidence>
<dbReference type="AlphaFoldDB" id="A0A1Y1HIA5"/>
<reference evidence="9 10" key="1">
    <citation type="journal article" date="2014" name="Nat. Commun.">
        <title>Klebsormidium flaccidum genome reveals primary factors for plant terrestrial adaptation.</title>
        <authorList>
            <person name="Hori K."/>
            <person name="Maruyama F."/>
            <person name="Fujisawa T."/>
            <person name="Togashi T."/>
            <person name="Yamamoto N."/>
            <person name="Seo M."/>
            <person name="Sato S."/>
            <person name="Yamada T."/>
            <person name="Mori H."/>
            <person name="Tajima N."/>
            <person name="Moriyama T."/>
            <person name="Ikeuchi M."/>
            <person name="Watanabe M."/>
            <person name="Wada H."/>
            <person name="Kobayashi K."/>
            <person name="Saito M."/>
            <person name="Masuda T."/>
            <person name="Sasaki-Sekimoto Y."/>
            <person name="Mashiguchi K."/>
            <person name="Awai K."/>
            <person name="Shimojima M."/>
            <person name="Masuda S."/>
            <person name="Iwai M."/>
            <person name="Nobusawa T."/>
            <person name="Narise T."/>
            <person name="Kondo S."/>
            <person name="Saito H."/>
            <person name="Sato R."/>
            <person name="Murakawa M."/>
            <person name="Ihara Y."/>
            <person name="Oshima-Yamada Y."/>
            <person name="Ohtaka K."/>
            <person name="Satoh M."/>
            <person name="Sonobe K."/>
            <person name="Ishii M."/>
            <person name="Ohtani R."/>
            <person name="Kanamori-Sato M."/>
            <person name="Honoki R."/>
            <person name="Miyazaki D."/>
            <person name="Mochizuki H."/>
            <person name="Umetsu J."/>
            <person name="Higashi K."/>
            <person name="Shibata D."/>
            <person name="Kamiya Y."/>
            <person name="Sato N."/>
            <person name="Nakamura Y."/>
            <person name="Tabata S."/>
            <person name="Ida S."/>
            <person name="Kurokawa K."/>
            <person name="Ohta H."/>
        </authorList>
    </citation>
    <scope>NUCLEOTIDE SEQUENCE [LARGE SCALE GENOMIC DNA]</scope>
    <source>
        <strain evidence="9 10">NIES-2285</strain>
    </source>
</reference>
<keyword evidence="10" id="KW-1185">Reference proteome</keyword>
<dbReference type="OrthoDB" id="423598at2759"/>
<feature type="binding site" description="axial binding residue" evidence="7">
    <location>
        <position position="96"/>
    </location>
    <ligand>
        <name>chlorophyll b</name>
        <dbReference type="ChEBI" id="CHEBI:61721"/>
        <label>1</label>
    </ligand>
    <ligandPart>
        <name>Mg</name>
        <dbReference type="ChEBI" id="CHEBI:25107"/>
    </ligandPart>
</feature>
<feature type="binding site" evidence="7">
    <location>
        <position position="205"/>
    </location>
    <ligand>
        <name>chlorophyll a</name>
        <dbReference type="ChEBI" id="CHEBI:58416"/>
        <label>1</label>
    </ligand>
</feature>
<keyword evidence="5 8" id="KW-0934">Plastid</keyword>
<keyword evidence="6 8" id="KW-0157">Chromophore</keyword>
<dbReference type="Proteomes" id="UP000054558">
    <property type="component" value="Unassembled WGS sequence"/>
</dbReference>
<keyword evidence="8" id="KW-0603">Photosystem I</keyword>
<evidence type="ECO:0000256" key="4">
    <source>
        <dbReference type="ARBA" id="ARBA00022531"/>
    </source>
</evidence>
<sequence length="246" mass="25849">MAMTACAVKASALAGSLASVSSSTQSSFCRSFNVVPKGNARVTMAAANRPVWLPGAKPPAHLDGSLPADRGFDPLKLAEDPKLKTRMAEAEVFHGRTAMLAVVGACVPELLGRGDWYSAAHTMVDGGGNSFILSLPPFAVPTSPVGLGIFHMVAIAEGARLFRETEAGYDSSIDATGIYPGFDPLGLATGDDAQIKDMRTREIKNGRLAMIATGGFLHQALHTGKGPIANLMDHLADPSHNWYFGN</sequence>
<feature type="binding site" evidence="7">
    <location>
        <position position="94"/>
    </location>
    <ligand>
        <name>chlorophyll a</name>
        <dbReference type="ChEBI" id="CHEBI:58416"/>
        <label>1</label>
    </ligand>
</feature>
<keyword evidence="3 8" id="KW-0150">Chloroplast</keyword>
<dbReference type="GO" id="GO:0009416">
    <property type="term" value="P:response to light stimulus"/>
    <property type="evidence" value="ECO:0000318"/>
    <property type="project" value="GO_Central"/>
</dbReference>
<comment type="subcellular location">
    <subcellularLocation>
        <location evidence="1 8">Plastid</location>
        <location evidence="1 8">Chloroplast thylakoid membrane</location>
    </subcellularLocation>
</comment>
<dbReference type="GO" id="GO:0016168">
    <property type="term" value="F:chlorophyll binding"/>
    <property type="evidence" value="ECO:0007669"/>
    <property type="project" value="UniProtKB-KW"/>
</dbReference>
<dbReference type="STRING" id="105231.A0A1Y1HIA5"/>
<evidence type="ECO:0000256" key="5">
    <source>
        <dbReference type="ARBA" id="ARBA00022640"/>
    </source>
</evidence>
<evidence type="ECO:0000256" key="3">
    <source>
        <dbReference type="ARBA" id="ARBA00022528"/>
    </source>
</evidence>
<dbReference type="GO" id="GO:0009523">
    <property type="term" value="C:photosystem II"/>
    <property type="evidence" value="ECO:0007669"/>
    <property type="project" value="UniProtKB-KW"/>
</dbReference>
<dbReference type="OMA" id="EFRPIPW"/>
<comment type="similarity">
    <text evidence="8">Belongs to the light-harvesting chlorophyll a/b-binding (LHC) protein family.</text>
</comment>
<feature type="binding site" evidence="7">
    <location>
        <position position="219"/>
    </location>
    <ligand>
        <name>chlorophyll a</name>
        <dbReference type="ChEBI" id="CHEBI:58416"/>
        <label>1</label>
    </ligand>
</feature>
<evidence type="ECO:0000256" key="6">
    <source>
        <dbReference type="ARBA" id="ARBA00022991"/>
    </source>
</evidence>
<keyword evidence="4 8" id="KW-0602">Photosynthesis</keyword>
<evidence type="ECO:0000256" key="2">
    <source>
        <dbReference type="ARBA" id="ARBA00022494"/>
    </source>
</evidence>
<feature type="binding site" description="axial binding residue" evidence="7">
    <location>
        <position position="234"/>
    </location>
    <ligand>
        <name>chlorophyll a</name>
        <dbReference type="ChEBI" id="CHEBI:58416"/>
        <label>5</label>
    </ligand>
    <ligandPart>
        <name>Mg</name>
        <dbReference type="ChEBI" id="CHEBI:25107"/>
    </ligandPart>
</feature>
<protein>
    <recommendedName>
        <fullName evidence="8">Chlorophyll a-b binding protein, chloroplastic</fullName>
    </recommendedName>
</protein>
<keyword evidence="8" id="KW-0604">Photosystem II</keyword>
<dbReference type="PANTHER" id="PTHR21649">
    <property type="entry name" value="CHLOROPHYLL A/B BINDING PROTEIN"/>
    <property type="match status" value="1"/>
</dbReference>
<evidence type="ECO:0000313" key="9">
    <source>
        <dbReference type="EMBL" id="GAQ78204.1"/>
    </source>
</evidence>